<protein>
    <submittedName>
        <fullName evidence="1 3">Uncharacterized protein</fullName>
    </submittedName>
</protein>
<dbReference type="AlphaFoldDB" id="A0A0N4YBQ2"/>
<dbReference type="STRING" id="27835.A0A0N4YBQ2"/>
<organism evidence="3">
    <name type="scientific">Nippostrongylus brasiliensis</name>
    <name type="common">Rat hookworm</name>
    <dbReference type="NCBI Taxonomy" id="27835"/>
    <lineage>
        <taxon>Eukaryota</taxon>
        <taxon>Metazoa</taxon>
        <taxon>Ecdysozoa</taxon>
        <taxon>Nematoda</taxon>
        <taxon>Chromadorea</taxon>
        <taxon>Rhabditida</taxon>
        <taxon>Rhabditina</taxon>
        <taxon>Rhabditomorpha</taxon>
        <taxon>Strongyloidea</taxon>
        <taxon>Heligmosomidae</taxon>
        <taxon>Nippostrongylus</taxon>
    </lineage>
</organism>
<dbReference type="GO" id="GO:0005096">
    <property type="term" value="F:GTPase activator activity"/>
    <property type="evidence" value="ECO:0007669"/>
    <property type="project" value="TreeGrafter"/>
</dbReference>
<evidence type="ECO:0000313" key="3">
    <source>
        <dbReference type="WBParaSite" id="NBR_0001391201-mRNA-1"/>
    </source>
</evidence>
<name>A0A0N4YBQ2_NIPBR</name>
<keyword evidence="2" id="KW-1185">Reference proteome</keyword>
<dbReference type="InterPro" id="IPR013761">
    <property type="entry name" value="SAM/pointed_sf"/>
</dbReference>
<dbReference type="PANTHER" id="PTHR12659:SF7">
    <property type="entry name" value="CROSSVEINLESS C, ISOFORM C"/>
    <property type="match status" value="1"/>
</dbReference>
<dbReference type="GO" id="GO:0035023">
    <property type="term" value="P:regulation of Rho protein signal transduction"/>
    <property type="evidence" value="ECO:0007669"/>
    <property type="project" value="TreeGrafter"/>
</dbReference>
<evidence type="ECO:0000313" key="2">
    <source>
        <dbReference type="Proteomes" id="UP000271162"/>
    </source>
</evidence>
<evidence type="ECO:0000313" key="1">
    <source>
        <dbReference type="EMBL" id="VDL77502.1"/>
    </source>
</evidence>
<dbReference type="Proteomes" id="UP000271162">
    <property type="component" value="Unassembled WGS sequence"/>
</dbReference>
<proteinExistence type="predicted"/>
<dbReference type="PANTHER" id="PTHR12659">
    <property type="entry name" value="RHO-TYPE GTPASE ACTIVATING PROTEIN"/>
    <property type="match status" value="1"/>
</dbReference>
<dbReference type="SUPFAM" id="SSF47769">
    <property type="entry name" value="SAM/Pointed domain"/>
    <property type="match status" value="1"/>
</dbReference>
<reference evidence="1 2" key="2">
    <citation type="submission" date="2018-11" db="EMBL/GenBank/DDBJ databases">
        <authorList>
            <consortium name="Pathogen Informatics"/>
        </authorList>
    </citation>
    <scope>NUCLEOTIDE SEQUENCE [LARGE SCALE GENOMIC DNA]</scope>
</reference>
<accession>A0A0N4YBQ2</accession>
<dbReference type="WBParaSite" id="NBR_0001391201-mRNA-1">
    <property type="protein sequence ID" value="NBR_0001391201-mRNA-1"/>
    <property type="gene ID" value="NBR_0001391201"/>
</dbReference>
<dbReference type="EMBL" id="UYSL01021184">
    <property type="protein sequence ID" value="VDL77502.1"/>
    <property type="molecule type" value="Genomic_DNA"/>
</dbReference>
<reference evidence="3" key="1">
    <citation type="submission" date="2017-02" db="UniProtKB">
        <authorList>
            <consortium name="WormBaseParasite"/>
        </authorList>
    </citation>
    <scope>IDENTIFICATION</scope>
</reference>
<sequence>MLVLVYISAAEGGFPIDIRSVQSDHEFLGSDSLRALYRRLNTLNRCAIMRIDQVILRRRNDDLGYGMYEPFDDDDSALNWPQQLLKKIYRYHYNTIYVLAPPSILRIPDNSVRSRLP</sequence>
<dbReference type="GO" id="GO:0030036">
    <property type="term" value="P:actin cytoskeleton organization"/>
    <property type="evidence" value="ECO:0007669"/>
    <property type="project" value="TreeGrafter"/>
</dbReference>
<gene>
    <name evidence="1" type="ORF">NBR_LOCUS13913</name>
</gene>
<dbReference type="Gene3D" id="1.10.287.2070">
    <property type="match status" value="1"/>
</dbReference>